<dbReference type="SUPFAM" id="SSF53335">
    <property type="entry name" value="S-adenosyl-L-methionine-dependent methyltransferases"/>
    <property type="match status" value="1"/>
</dbReference>
<comment type="function">
    <text evidence="9">Methyltransferase that can methylate proteins and, to a lower extent, arsenic. Catalytic subunit of a heterodimer with TRMT112, which monomethylates 'Lys-12' of histone H4 (H4K12me1), a modification present at the promoters of numerous genes encoding cell cycle regulators. Catalytic subunit of a heterodimer with TRMT112, which catalyzes N5-methylation of Glu residue of proteins with a Gly-Gln-Xaa-Xaa-Xaa-Arg motif. Methylates ETF1 on 'Gln-185'; ETF1 needs to be complexed to ERF3 in its GTP-bound form to be efficiently methylated. May also play a role in the modulation of arsenic-induced toxicity by mediating the conversion of monomethylarsonous acid (3+) into the less toxic dimethylarsonic acid. It however only plays a limited role in arsenic metabolism compared with AS3MT.</text>
</comment>
<dbReference type="PANTHER" id="PTHR45875:SF1">
    <property type="entry name" value="METHYLTRANSFERASE N6AMT1"/>
    <property type="match status" value="1"/>
</dbReference>
<evidence type="ECO:0000313" key="17">
    <source>
        <dbReference type="Ensembl" id="ENSCSAVP00000004283.1"/>
    </source>
</evidence>
<keyword evidence="4" id="KW-0808">Transferase</keyword>
<dbReference type="AlphaFoldDB" id="H2YG34"/>
<evidence type="ECO:0000256" key="2">
    <source>
        <dbReference type="ARBA" id="ARBA00006149"/>
    </source>
</evidence>
<evidence type="ECO:0000256" key="6">
    <source>
        <dbReference type="ARBA" id="ARBA00023242"/>
    </source>
</evidence>
<evidence type="ECO:0000256" key="9">
    <source>
        <dbReference type="ARBA" id="ARBA00053180"/>
    </source>
</evidence>
<comment type="catalytic activity">
    <reaction evidence="8">
        <text>methylarsonous acid + S-adenosyl-L-methionine = dimethylarsinate + S-adenosyl-L-homocysteine + 2 H(+)</text>
        <dbReference type="Rhea" id="RHEA:11684"/>
        <dbReference type="ChEBI" id="CHEBI:15378"/>
        <dbReference type="ChEBI" id="CHEBI:16223"/>
        <dbReference type="ChEBI" id="CHEBI:17826"/>
        <dbReference type="ChEBI" id="CHEBI:57856"/>
        <dbReference type="ChEBI" id="CHEBI:59789"/>
    </reaction>
</comment>
<reference evidence="17" key="3">
    <citation type="submission" date="2025-09" db="UniProtKB">
        <authorList>
            <consortium name="Ensembl"/>
        </authorList>
    </citation>
    <scope>IDENTIFICATION</scope>
</reference>
<comment type="subunit">
    <text evidence="10">Heterodimer; heterodimerization with TRMT112 is required for S-adenosyl-L-methionine-binding.</text>
</comment>
<comment type="catalytic activity">
    <reaction evidence="7">
        <text>L-lysyl-[histone] + S-adenosyl-L-methionine = N(6)-methyl-L-lysyl-[histone] + S-adenosyl-L-homocysteine + H(+)</text>
        <dbReference type="Rhea" id="RHEA:10024"/>
        <dbReference type="Rhea" id="RHEA-COMP:9845"/>
        <dbReference type="Rhea" id="RHEA-COMP:9846"/>
        <dbReference type="ChEBI" id="CHEBI:15378"/>
        <dbReference type="ChEBI" id="CHEBI:29969"/>
        <dbReference type="ChEBI" id="CHEBI:57856"/>
        <dbReference type="ChEBI" id="CHEBI:59789"/>
        <dbReference type="ChEBI" id="CHEBI:61929"/>
    </reaction>
    <physiologicalReaction direction="left-to-right" evidence="7">
        <dbReference type="Rhea" id="RHEA:10025"/>
    </physiologicalReaction>
</comment>
<dbReference type="GeneTree" id="ENSGT00390000013073"/>
<name>H2YG34_CIOSA</name>
<organism evidence="17 18">
    <name type="scientific">Ciona savignyi</name>
    <name type="common">Pacific transparent sea squirt</name>
    <dbReference type="NCBI Taxonomy" id="51511"/>
    <lineage>
        <taxon>Eukaryota</taxon>
        <taxon>Metazoa</taxon>
        <taxon>Chordata</taxon>
        <taxon>Tunicata</taxon>
        <taxon>Ascidiacea</taxon>
        <taxon>Phlebobranchia</taxon>
        <taxon>Cionidae</taxon>
        <taxon>Ciona</taxon>
    </lineage>
</organism>
<proteinExistence type="inferred from homology"/>
<evidence type="ECO:0000256" key="11">
    <source>
        <dbReference type="ARBA" id="ARBA00075330"/>
    </source>
</evidence>
<evidence type="ECO:0000256" key="5">
    <source>
        <dbReference type="ARBA" id="ARBA00022691"/>
    </source>
</evidence>
<comment type="similarity">
    <text evidence="2">Belongs to the eukaryotic/archaeal PrmC-related family.</text>
</comment>
<dbReference type="Gene3D" id="3.40.50.150">
    <property type="entry name" value="Vaccinia Virus protein VP39"/>
    <property type="match status" value="1"/>
</dbReference>
<dbReference type="PANTHER" id="PTHR45875">
    <property type="entry name" value="METHYLTRANSFERASE N6AMT1"/>
    <property type="match status" value="1"/>
</dbReference>
<evidence type="ECO:0000256" key="1">
    <source>
        <dbReference type="ARBA" id="ARBA00004123"/>
    </source>
</evidence>
<dbReference type="Ensembl" id="ENSCSAVT00000004346.1">
    <property type="protein sequence ID" value="ENSCSAVP00000004283.1"/>
    <property type="gene ID" value="ENSCSAVG00000002533.1"/>
</dbReference>
<dbReference type="PROSITE" id="PS00092">
    <property type="entry name" value="N6_MTASE"/>
    <property type="match status" value="1"/>
</dbReference>
<evidence type="ECO:0000256" key="10">
    <source>
        <dbReference type="ARBA" id="ARBA00062344"/>
    </source>
</evidence>
<dbReference type="InterPro" id="IPR052190">
    <property type="entry name" value="Euk-Arch_PrmC-MTase"/>
</dbReference>
<sequence length="183" mass="20840">KSMEIPTPIYNHVSNYDVYEPAEDTFLLLDALEKEQDYLKALRCTDRNQSAASCCVETSAANHVTINPVLTDLSTSFLPRFEHSVDVLIFNPPYVVTPPHEVEVNGITASWAGGVDGRQVMNRFFKQVPNLLSNRGVLYLVVIRENKPDEIREIFNEMGFLCEVVMTRRSGPEFLMILKFVRK</sequence>
<evidence type="ECO:0000313" key="18">
    <source>
        <dbReference type="Proteomes" id="UP000007875"/>
    </source>
</evidence>
<evidence type="ECO:0000256" key="8">
    <source>
        <dbReference type="ARBA" id="ARBA00050903"/>
    </source>
</evidence>
<evidence type="ECO:0000256" key="3">
    <source>
        <dbReference type="ARBA" id="ARBA00022603"/>
    </source>
</evidence>
<keyword evidence="5" id="KW-0949">S-adenosyl-L-methionine</keyword>
<comment type="subcellular location">
    <subcellularLocation>
        <location evidence="1">Nucleus</location>
    </subcellularLocation>
</comment>
<dbReference type="GO" id="GO:0032259">
    <property type="term" value="P:methylation"/>
    <property type="evidence" value="ECO:0007669"/>
    <property type="project" value="UniProtKB-KW"/>
</dbReference>
<protein>
    <recommendedName>
        <fullName evidence="15">Methyltransferase HEMK2</fullName>
    </recommendedName>
    <alternativeName>
        <fullName evidence="14">HemK methyltransferase family member 2</fullName>
    </alternativeName>
    <alternativeName>
        <fullName evidence="12">Lysine N-methyltransferase 9</fullName>
    </alternativeName>
    <alternativeName>
        <fullName evidence="11">Methylarsonite methyltransferase N6AMT1</fullName>
    </alternativeName>
    <alternativeName>
        <fullName evidence="16">Methyltransferase N6AMT1</fullName>
    </alternativeName>
    <alternativeName>
        <fullName evidence="13">Protein N(5)-glutamine methyltransferase</fullName>
    </alternativeName>
</protein>
<dbReference type="InterPro" id="IPR002052">
    <property type="entry name" value="DNA_methylase_N6_adenine_CS"/>
</dbReference>
<evidence type="ECO:0000256" key="14">
    <source>
        <dbReference type="ARBA" id="ARBA00083337"/>
    </source>
</evidence>
<dbReference type="GO" id="GO:0036009">
    <property type="term" value="F:protein-glutamine N-methyltransferase activity"/>
    <property type="evidence" value="ECO:0007669"/>
    <property type="project" value="UniProtKB-ARBA"/>
</dbReference>
<evidence type="ECO:0000256" key="13">
    <source>
        <dbReference type="ARBA" id="ARBA00080992"/>
    </source>
</evidence>
<keyword evidence="18" id="KW-1185">Reference proteome</keyword>
<reference evidence="18" key="1">
    <citation type="submission" date="2003-08" db="EMBL/GenBank/DDBJ databases">
        <authorList>
            <person name="Birren B."/>
            <person name="Nusbaum C."/>
            <person name="Abebe A."/>
            <person name="Abouelleil A."/>
            <person name="Adekoya E."/>
            <person name="Ait-zahra M."/>
            <person name="Allen N."/>
            <person name="Allen T."/>
            <person name="An P."/>
            <person name="Anderson M."/>
            <person name="Anderson S."/>
            <person name="Arachchi H."/>
            <person name="Armbruster J."/>
            <person name="Bachantsang P."/>
            <person name="Baldwin J."/>
            <person name="Barry A."/>
            <person name="Bayul T."/>
            <person name="Blitshsteyn B."/>
            <person name="Bloom T."/>
            <person name="Blye J."/>
            <person name="Boguslavskiy L."/>
            <person name="Borowsky M."/>
            <person name="Boukhgalter B."/>
            <person name="Brunache A."/>
            <person name="Butler J."/>
            <person name="Calixte N."/>
            <person name="Calvo S."/>
            <person name="Camarata J."/>
            <person name="Campo K."/>
            <person name="Chang J."/>
            <person name="Cheshatsang Y."/>
            <person name="Citroen M."/>
            <person name="Collymore A."/>
            <person name="Considine T."/>
            <person name="Cook A."/>
            <person name="Cooke P."/>
            <person name="Corum B."/>
            <person name="Cuomo C."/>
            <person name="David R."/>
            <person name="Dawoe T."/>
            <person name="Degray S."/>
            <person name="Dodge S."/>
            <person name="Dooley K."/>
            <person name="Dorje P."/>
            <person name="Dorjee K."/>
            <person name="Dorris L."/>
            <person name="Duffey N."/>
            <person name="Dupes A."/>
            <person name="Elkins T."/>
            <person name="Engels R."/>
            <person name="Erickson J."/>
            <person name="Farina A."/>
            <person name="Faro S."/>
            <person name="Ferreira P."/>
            <person name="Fischer H."/>
            <person name="Fitzgerald M."/>
            <person name="Foley K."/>
            <person name="Gage D."/>
            <person name="Galagan J."/>
            <person name="Gearin G."/>
            <person name="Gnerre S."/>
            <person name="Gnirke A."/>
            <person name="Goyette A."/>
            <person name="Graham J."/>
            <person name="Grandbois E."/>
            <person name="Gyaltsen K."/>
            <person name="Hafez N."/>
            <person name="Hagopian D."/>
            <person name="Hagos B."/>
            <person name="Hall J."/>
            <person name="Hatcher B."/>
            <person name="Heller A."/>
            <person name="Higgins H."/>
            <person name="Honan T."/>
            <person name="Horn A."/>
            <person name="Houde N."/>
            <person name="Hughes L."/>
            <person name="Hulme W."/>
            <person name="Husby E."/>
            <person name="Iliev I."/>
            <person name="Jaffe D."/>
            <person name="Jones C."/>
            <person name="Kamal M."/>
            <person name="Kamat A."/>
            <person name="Kamvysselis M."/>
            <person name="Karlsson E."/>
            <person name="Kells C."/>
            <person name="Kieu A."/>
            <person name="Kisner P."/>
            <person name="Kodira C."/>
            <person name="Kulbokas E."/>
            <person name="Labutti K."/>
            <person name="Lama D."/>
            <person name="Landers T."/>
            <person name="Leger J."/>
            <person name="Levine S."/>
            <person name="Lewis D."/>
            <person name="Lewis T."/>
            <person name="Lindblad-toh K."/>
            <person name="Liu X."/>
            <person name="Lokyitsang T."/>
            <person name="Lokyitsang Y."/>
            <person name="Lucien O."/>
            <person name="Lui A."/>
            <person name="Ma L.J."/>
            <person name="Mabbitt R."/>
            <person name="Macdonald J."/>
            <person name="Maclean C."/>
            <person name="Major J."/>
            <person name="Manning J."/>
            <person name="Marabella R."/>
            <person name="Maru K."/>
            <person name="Matthews C."/>
            <person name="Mauceli E."/>
            <person name="Mccarthy M."/>
            <person name="Mcdonough S."/>
            <person name="Mcghee T."/>
            <person name="Meldrim J."/>
            <person name="Meneus L."/>
            <person name="Mesirov J."/>
            <person name="Mihalev A."/>
            <person name="Mihova T."/>
            <person name="Mikkelsen T."/>
            <person name="Mlenga V."/>
            <person name="Moru K."/>
            <person name="Mozes J."/>
            <person name="Mulrain L."/>
            <person name="Munson G."/>
            <person name="Naylor J."/>
            <person name="Newes C."/>
            <person name="Nguyen C."/>
            <person name="Nguyen N."/>
            <person name="Nguyen T."/>
            <person name="Nicol R."/>
            <person name="Nielsen C."/>
            <person name="Nizzari M."/>
            <person name="Norbu C."/>
            <person name="Norbu N."/>
            <person name="O'donnell P."/>
            <person name="Okoawo O."/>
            <person name="O'leary S."/>
            <person name="Omotosho B."/>
            <person name="O'neill K."/>
            <person name="Osman S."/>
            <person name="Parker S."/>
            <person name="Perrin D."/>
            <person name="Phunkhang P."/>
            <person name="Piqani B."/>
            <person name="Purcell S."/>
            <person name="Rachupka T."/>
            <person name="Ramasamy U."/>
            <person name="Rameau R."/>
            <person name="Ray V."/>
            <person name="Raymond C."/>
            <person name="Retta R."/>
            <person name="Richardson S."/>
            <person name="Rise C."/>
            <person name="Rodriguez J."/>
            <person name="Rogers J."/>
            <person name="Rogov P."/>
            <person name="Rutman M."/>
            <person name="Schupbach R."/>
            <person name="Seaman C."/>
            <person name="Settipalli S."/>
            <person name="Sharpe T."/>
            <person name="Sheridan J."/>
            <person name="Sherpa N."/>
            <person name="Shi J."/>
            <person name="Smirnov S."/>
            <person name="Smith C."/>
            <person name="Sougnez C."/>
            <person name="Spencer B."/>
            <person name="Stalker J."/>
            <person name="Stange-thomann N."/>
            <person name="Stavropoulos S."/>
            <person name="Stetson K."/>
            <person name="Stone C."/>
            <person name="Stone S."/>
            <person name="Stubbs M."/>
            <person name="Talamas J."/>
            <person name="Tchuinga P."/>
            <person name="Tenzing P."/>
            <person name="Tesfaye S."/>
            <person name="Theodore J."/>
            <person name="Thoulutsang Y."/>
            <person name="Topham K."/>
            <person name="Towey S."/>
            <person name="Tsamla T."/>
            <person name="Tsomo N."/>
            <person name="Vallee D."/>
            <person name="Vassiliev H."/>
            <person name="Venkataraman V."/>
            <person name="Vinson J."/>
            <person name="Vo A."/>
            <person name="Wade C."/>
            <person name="Wang S."/>
            <person name="Wangchuk T."/>
            <person name="Wangdi T."/>
            <person name="Whittaker C."/>
            <person name="Wilkinson J."/>
            <person name="Wu Y."/>
            <person name="Wyman D."/>
            <person name="Yadav S."/>
            <person name="Yang S."/>
            <person name="Yang X."/>
            <person name="Yeager S."/>
            <person name="Yee E."/>
            <person name="Young G."/>
            <person name="Zainoun J."/>
            <person name="Zembeck L."/>
            <person name="Zimmer A."/>
            <person name="Zody M."/>
            <person name="Lander E."/>
        </authorList>
    </citation>
    <scope>NUCLEOTIDE SEQUENCE [LARGE SCALE GENOMIC DNA]</scope>
</reference>
<evidence type="ECO:0000256" key="15">
    <source>
        <dbReference type="ARBA" id="ARBA00093624"/>
    </source>
</evidence>
<dbReference type="GO" id="GO:0003676">
    <property type="term" value="F:nucleic acid binding"/>
    <property type="evidence" value="ECO:0007669"/>
    <property type="project" value="InterPro"/>
</dbReference>
<keyword evidence="3" id="KW-0489">Methyltransferase</keyword>
<dbReference type="Proteomes" id="UP000007875">
    <property type="component" value="Unassembled WGS sequence"/>
</dbReference>
<dbReference type="InterPro" id="IPR029063">
    <property type="entry name" value="SAM-dependent_MTases_sf"/>
</dbReference>
<evidence type="ECO:0000256" key="4">
    <source>
        <dbReference type="ARBA" id="ARBA00022679"/>
    </source>
</evidence>
<evidence type="ECO:0000256" key="7">
    <source>
        <dbReference type="ARBA" id="ARBA00048619"/>
    </source>
</evidence>
<evidence type="ECO:0000256" key="12">
    <source>
        <dbReference type="ARBA" id="ARBA00076540"/>
    </source>
</evidence>
<accession>H2YG34</accession>
<dbReference type="FunFam" id="3.40.50.150:FF:000077">
    <property type="entry name" value="HemK methyltransferase family member 2"/>
    <property type="match status" value="1"/>
</dbReference>
<reference evidence="17" key="2">
    <citation type="submission" date="2025-08" db="UniProtKB">
        <authorList>
            <consortium name="Ensembl"/>
        </authorList>
    </citation>
    <scope>IDENTIFICATION</scope>
</reference>
<dbReference type="GO" id="GO:0035657">
    <property type="term" value="C:eRF1 methyltransferase complex"/>
    <property type="evidence" value="ECO:0007669"/>
    <property type="project" value="TreeGrafter"/>
</dbReference>
<evidence type="ECO:0000256" key="16">
    <source>
        <dbReference type="ARBA" id="ARBA00093667"/>
    </source>
</evidence>
<dbReference type="GO" id="GO:0005634">
    <property type="term" value="C:nucleus"/>
    <property type="evidence" value="ECO:0007669"/>
    <property type="project" value="UniProtKB-SubCell"/>
</dbReference>
<keyword evidence="6" id="KW-0539">Nucleus</keyword>